<dbReference type="EMBL" id="GL376608">
    <property type="status" value="NOT_ANNOTATED_CDS"/>
    <property type="molecule type" value="Genomic_DNA"/>
</dbReference>
<keyword evidence="3" id="KW-1185">Reference proteome</keyword>
<dbReference type="InParanoid" id="K3X560"/>
<dbReference type="AlphaFoldDB" id="K3X560"/>
<dbReference type="CDD" id="cd06093">
    <property type="entry name" value="PX_domain"/>
    <property type="match status" value="1"/>
</dbReference>
<proteinExistence type="predicted"/>
<reference evidence="2" key="3">
    <citation type="submission" date="2015-02" db="UniProtKB">
        <authorList>
            <consortium name="EnsemblProtists"/>
        </authorList>
    </citation>
    <scope>IDENTIFICATION</scope>
    <source>
        <strain evidence="2">DAOM BR144</strain>
    </source>
</reference>
<dbReference type="Proteomes" id="UP000019132">
    <property type="component" value="Unassembled WGS sequence"/>
</dbReference>
<sequence>MTSAAVSKTLKRHPKCSAFYSTTARPHEASAGAAELEPMTPSIAYLEQLTMHMTVSKALKGGPQYAMTVHHKKTKATWRNCRDFEEYTQFQTRLVRAMSRGHFCYAECPWLYTFVKRAFPKPSFFNYSSPRVVELRRKALNRFFNTLQAVLLNRSNHGCSTLTNEVAKEFVGFIYGGMSDSAPWENLSPVARGGTLARTFSETFMSASSTSEEEGDGEDTVVAPGVSENYHVNERECCAMCALHQVRSDEQVFAWWQAKSRFEREKQVPVTRKSSESTSPYAMESPFAYARSPDFRHHHHYGASITPAKTKQFDVTSRDASNQLTLIMEPGTSPLMSLADTAVLGDEEIAVLGHDGTPKEAYPGTPKNSFHSTSMWGWTNSSLSSPPPLSFLQDDDDDFFGKSAYNSSSRTNGLNASSAQPKRERT</sequence>
<feature type="region of interest" description="Disordered" evidence="1">
    <location>
        <begin position="402"/>
        <end position="426"/>
    </location>
</feature>
<evidence type="ECO:0008006" key="4">
    <source>
        <dbReference type="Google" id="ProtNLM"/>
    </source>
</evidence>
<accession>K3X560</accession>
<dbReference type="GO" id="GO:0035091">
    <property type="term" value="F:phosphatidylinositol binding"/>
    <property type="evidence" value="ECO:0007669"/>
    <property type="project" value="InterPro"/>
</dbReference>
<dbReference type="Gene3D" id="3.30.1520.10">
    <property type="entry name" value="Phox-like domain"/>
    <property type="match status" value="1"/>
</dbReference>
<feature type="compositionally biased region" description="Polar residues" evidence="1">
    <location>
        <begin position="404"/>
        <end position="420"/>
    </location>
</feature>
<dbReference type="InterPro" id="IPR036871">
    <property type="entry name" value="PX_dom_sf"/>
</dbReference>
<evidence type="ECO:0000313" key="2">
    <source>
        <dbReference type="EnsemblProtists" id="PYU1_T012359"/>
    </source>
</evidence>
<dbReference type="SUPFAM" id="SSF64268">
    <property type="entry name" value="PX domain"/>
    <property type="match status" value="1"/>
</dbReference>
<dbReference type="VEuPathDB" id="FungiDB:PYU1_G012333"/>
<dbReference type="eggNOG" id="ENOG502SN1V">
    <property type="taxonomic scope" value="Eukaryota"/>
</dbReference>
<dbReference type="HOGENOM" id="CLU_643242_0_0_1"/>
<evidence type="ECO:0000313" key="3">
    <source>
        <dbReference type="Proteomes" id="UP000019132"/>
    </source>
</evidence>
<protein>
    <recommendedName>
        <fullName evidence="4">PX domain-containing protein</fullName>
    </recommendedName>
</protein>
<evidence type="ECO:0000256" key="1">
    <source>
        <dbReference type="SAM" id="MobiDB-lite"/>
    </source>
</evidence>
<reference evidence="3" key="2">
    <citation type="submission" date="2010-04" db="EMBL/GenBank/DDBJ databases">
        <authorList>
            <person name="Buell R."/>
            <person name="Hamilton J."/>
            <person name="Hostetler J."/>
        </authorList>
    </citation>
    <scope>NUCLEOTIDE SEQUENCE [LARGE SCALE GENOMIC DNA]</scope>
    <source>
        <strain evidence="3">DAOM:BR144</strain>
    </source>
</reference>
<dbReference type="EnsemblProtists" id="PYU1_T012359">
    <property type="protein sequence ID" value="PYU1_T012359"/>
    <property type="gene ID" value="PYU1_G012333"/>
</dbReference>
<reference evidence="3" key="1">
    <citation type="journal article" date="2010" name="Genome Biol.">
        <title>Genome sequence of the necrotrophic plant pathogen Pythium ultimum reveals original pathogenicity mechanisms and effector repertoire.</title>
        <authorList>
            <person name="Levesque C.A."/>
            <person name="Brouwer H."/>
            <person name="Cano L."/>
            <person name="Hamilton J.P."/>
            <person name="Holt C."/>
            <person name="Huitema E."/>
            <person name="Raffaele S."/>
            <person name="Robideau G.P."/>
            <person name="Thines M."/>
            <person name="Win J."/>
            <person name="Zerillo M.M."/>
            <person name="Beakes G.W."/>
            <person name="Boore J.L."/>
            <person name="Busam D."/>
            <person name="Dumas B."/>
            <person name="Ferriera S."/>
            <person name="Fuerstenberg S.I."/>
            <person name="Gachon C.M."/>
            <person name="Gaulin E."/>
            <person name="Govers F."/>
            <person name="Grenville-Briggs L."/>
            <person name="Horner N."/>
            <person name="Hostetler J."/>
            <person name="Jiang R.H."/>
            <person name="Johnson J."/>
            <person name="Krajaejun T."/>
            <person name="Lin H."/>
            <person name="Meijer H.J."/>
            <person name="Moore B."/>
            <person name="Morris P."/>
            <person name="Phuntmart V."/>
            <person name="Puiu D."/>
            <person name="Shetty J."/>
            <person name="Stajich J.E."/>
            <person name="Tripathy S."/>
            <person name="Wawra S."/>
            <person name="van West P."/>
            <person name="Whitty B.R."/>
            <person name="Coutinho P.M."/>
            <person name="Henrissat B."/>
            <person name="Martin F."/>
            <person name="Thomas P.D."/>
            <person name="Tyler B.M."/>
            <person name="De Vries R.P."/>
            <person name="Kamoun S."/>
            <person name="Yandell M."/>
            <person name="Tisserat N."/>
            <person name="Buell C.R."/>
        </authorList>
    </citation>
    <scope>NUCLEOTIDE SEQUENCE</scope>
    <source>
        <strain evidence="3">DAOM:BR144</strain>
    </source>
</reference>
<organism evidence="2 3">
    <name type="scientific">Globisporangium ultimum (strain ATCC 200006 / CBS 805.95 / DAOM BR144)</name>
    <name type="common">Pythium ultimum</name>
    <dbReference type="NCBI Taxonomy" id="431595"/>
    <lineage>
        <taxon>Eukaryota</taxon>
        <taxon>Sar</taxon>
        <taxon>Stramenopiles</taxon>
        <taxon>Oomycota</taxon>
        <taxon>Peronosporomycetes</taxon>
        <taxon>Pythiales</taxon>
        <taxon>Pythiaceae</taxon>
        <taxon>Globisporangium</taxon>
    </lineage>
</organism>
<name>K3X560_GLOUD</name>